<feature type="compositionally biased region" description="Gly residues" evidence="1">
    <location>
        <begin position="598"/>
        <end position="619"/>
    </location>
</feature>
<comment type="caution">
    <text evidence="5">The sequence shown here is derived from an EMBL/GenBank/DDBJ whole genome shotgun (WGS) entry which is preliminary data.</text>
</comment>
<keyword evidence="2" id="KW-0472">Membrane</keyword>
<evidence type="ECO:0000259" key="3">
    <source>
        <dbReference type="Pfam" id="PF09972"/>
    </source>
</evidence>
<evidence type="ECO:0000256" key="1">
    <source>
        <dbReference type="SAM" id="MobiDB-lite"/>
    </source>
</evidence>
<accession>A0A4R7J5L6</accession>
<name>A0A4R7J5L6_9ACTN</name>
<gene>
    <name evidence="5" type="ORF">CLV29_0082</name>
</gene>
<keyword evidence="2" id="KW-0812">Transmembrane</keyword>
<feature type="domain" description="Predicted membrane protein YciQ-like C-terminal" evidence="4">
    <location>
        <begin position="319"/>
        <end position="544"/>
    </location>
</feature>
<feature type="transmembrane region" description="Helical" evidence="2">
    <location>
        <begin position="439"/>
        <end position="459"/>
    </location>
</feature>
<reference evidence="5 6" key="1">
    <citation type="submission" date="2019-03" db="EMBL/GenBank/DDBJ databases">
        <title>Genomic Encyclopedia of Archaeal and Bacterial Type Strains, Phase II (KMG-II): from individual species to whole genera.</title>
        <authorList>
            <person name="Goeker M."/>
        </authorList>
    </citation>
    <scope>NUCLEOTIDE SEQUENCE [LARGE SCALE GENOMIC DNA]</scope>
    <source>
        <strain evidence="5 6">DSM 24323</strain>
    </source>
</reference>
<sequence>MTSPAFPLPRSRSWLRLMMIMIVGLTLLLGSTAVARADDSDDDSIDRMAVDATLQPDGSLDVVLDFDFNFGDDSGHGPYLTVPERMEIPDDSEHWRSLPVSEITASSDTAPALIETERERGAVLIRIGDEDVELEGVHRYRVGYTIAGVLNPDAPGSGLDELSWNAIGTGWEIPLREVTVTTRTPVDLAGHACWIGEDYDQPCAFSPGPDDRSATYGPIAELEPGDGMQVVAAMPAGSFPGVQPILTERYTFGRVVGLNPVSAGLAALVAAAGAAIAVALRRREADLTFTDLTPGQRPQDPGTASTTPYRKGPIAVQFTPPNDVRPAELDVLASKQTRQTAVSATLVDLAARGHLLIEQVGTESKQDSAGWLLRATDKQPAGLRGYERVLLDSLFADGPTVDLSTAGGLQKPSERTLAKLFDEVASSGWFRSDPRRSRAVWGLSATGLIVLGVALFLALGFTLGIGLVGVAVLALGVVVAVLASGVPGRSATGTALNVQAAGFRTYLRTAEADQIRFEEGVDIFSRYLPYAMIWGLTDRWTRVFAELAQRDDVDLVVPAWYVGASPWIFDPDGAASFAASLDGFSTAATSAMTAPSSGSGGGSGFSGGGGVGGGGGGGW</sequence>
<proteinExistence type="predicted"/>
<evidence type="ECO:0000259" key="4">
    <source>
        <dbReference type="Pfam" id="PF20990"/>
    </source>
</evidence>
<keyword evidence="2" id="KW-1133">Transmembrane helix</keyword>
<dbReference type="InterPro" id="IPR018702">
    <property type="entry name" value="DUF2207"/>
</dbReference>
<evidence type="ECO:0000313" key="5">
    <source>
        <dbReference type="EMBL" id="TDT32504.1"/>
    </source>
</evidence>
<evidence type="ECO:0000256" key="2">
    <source>
        <dbReference type="SAM" id="Phobius"/>
    </source>
</evidence>
<dbReference type="AlphaFoldDB" id="A0A4R7J5L6"/>
<protein>
    <submittedName>
        <fullName evidence="5">Putative membrane protein DUF2207</fullName>
    </submittedName>
</protein>
<organism evidence="5 6">
    <name type="scientific">Naumannella halotolerans</name>
    <dbReference type="NCBI Taxonomy" id="993414"/>
    <lineage>
        <taxon>Bacteria</taxon>
        <taxon>Bacillati</taxon>
        <taxon>Actinomycetota</taxon>
        <taxon>Actinomycetes</taxon>
        <taxon>Propionibacteriales</taxon>
        <taxon>Propionibacteriaceae</taxon>
        <taxon>Naumannella</taxon>
    </lineage>
</organism>
<dbReference type="Pfam" id="PF20990">
    <property type="entry name" value="DUF2207_C"/>
    <property type="match status" value="1"/>
</dbReference>
<feature type="transmembrane region" description="Helical" evidence="2">
    <location>
        <begin position="261"/>
        <end position="280"/>
    </location>
</feature>
<dbReference type="EMBL" id="SOAW01000001">
    <property type="protein sequence ID" value="TDT32504.1"/>
    <property type="molecule type" value="Genomic_DNA"/>
</dbReference>
<feature type="domain" description="DUF2207" evidence="3">
    <location>
        <begin position="44"/>
        <end position="186"/>
    </location>
</feature>
<evidence type="ECO:0000313" key="6">
    <source>
        <dbReference type="Proteomes" id="UP000295371"/>
    </source>
</evidence>
<dbReference type="Pfam" id="PF09972">
    <property type="entry name" value="DUF2207"/>
    <property type="match status" value="1"/>
</dbReference>
<feature type="transmembrane region" description="Helical" evidence="2">
    <location>
        <begin position="465"/>
        <end position="486"/>
    </location>
</feature>
<dbReference type="InterPro" id="IPR048389">
    <property type="entry name" value="YciQ-like_C"/>
</dbReference>
<feature type="region of interest" description="Disordered" evidence="1">
    <location>
        <begin position="592"/>
        <end position="619"/>
    </location>
</feature>
<keyword evidence="6" id="KW-1185">Reference proteome</keyword>
<dbReference type="Proteomes" id="UP000295371">
    <property type="component" value="Unassembled WGS sequence"/>
</dbReference>
<feature type="region of interest" description="Disordered" evidence="1">
    <location>
        <begin position="291"/>
        <end position="312"/>
    </location>
</feature>
<dbReference type="RefSeq" id="WP_166649080.1">
    <property type="nucleotide sequence ID" value="NZ_SOAW01000001.1"/>
</dbReference>